<protein>
    <recommendedName>
        <fullName evidence="5">Periplasmic protein</fullName>
    </recommendedName>
</protein>
<reference evidence="3 4" key="1">
    <citation type="submission" date="2020-09" db="EMBL/GenBank/DDBJ databases">
        <title>Eikenella S3660 sp. nov., isolated from a throat swab.</title>
        <authorList>
            <person name="Buhl M."/>
        </authorList>
    </citation>
    <scope>NUCLEOTIDE SEQUENCE [LARGE SCALE GENOMIC DNA]</scope>
    <source>
        <strain evidence="3 4">S3360</strain>
    </source>
</reference>
<dbReference type="RefSeq" id="WP_197903395.1">
    <property type="nucleotide sequence ID" value="NZ_JACSGR010000005.1"/>
</dbReference>
<accession>A0ABS0NB79</accession>
<name>A0ABS0NB79_9NEIS</name>
<keyword evidence="2" id="KW-0732">Signal</keyword>
<evidence type="ECO:0000313" key="3">
    <source>
        <dbReference type="EMBL" id="MBH5329571.1"/>
    </source>
</evidence>
<proteinExistence type="predicted"/>
<gene>
    <name evidence="3" type="ORF">H9Q10_07815</name>
</gene>
<dbReference type="EMBL" id="JACSGR010000005">
    <property type="protein sequence ID" value="MBH5329571.1"/>
    <property type="molecule type" value="Genomic_DNA"/>
</dbReference>
<evidence type="ECO:0000313" key="4">
    <source>
        <dbReference type="Proteomes" id="UP000768471"/>
    </source>
</evidence>
<keyword evidence="1" id="KW-0175">Coiled coil</keyword>
<dbReference type="Proteomes" id="UP000768471">
    <property type="component" value="Unassembled WGS sequence"/>
</dbReference>
<evidence type="ECO:0000256" key="1">
    <source>
        <dbReference type="SAM" id="Coils"/>
    </source>
</evidence>
<organism evidence="3 4">
    <name type="scientific">Eikenella glucosivorans</name>
    <dbReference type="NCBI Taxonomy" id="2766967"/>
    <lineage>
        <taxon>Bacteria</taxon>
        <taxon>Pseudomonadati</taxon>
        <taxon>Pseudomonadota</taxon>
        <taxon>Betaproteobacteria</taxon>
        <taxon>Neisseriales</taxon>
        <taxon>Neisseriaceae</taxon>
        <taxon>Eikenella</taxon>
    </lineage>
</organism>
<evidence type="ECO:0000256" key="2">
    <source>
        <dbReference type="SAM" id="SignalP"/>
    </source>
</evidence>
<evidence type="ECO:0008006" key="5">
    <source>
        <dbReference type="Google" id="ProtNLM"/>
    </source>
</evidence>
<sequence length="123" mass="13681">MKKHLLPALAILTLLPATLSAAPAVSNDSTRITALEQRIADLENRIAILERNQSQGSRTNEVIIEHRTGRDPVYVCSISPFRKTYEATSHNEGLARAQVRRACTAEQNAIFCADTNISCRRYD</sequence>
<keyword evidence="4" id="KW-1185">Reference proteome</keyword>
<feature type="signal peptide" evidence="2">
    <location>
        <begin position="1"/>
        <end position="21"/>
    </location>
</feature>
<feature type="coiled-coil region" evidence="1">
    <location>
        <begin position="25"/>
        <end position="59"/>
    </location>
</feature>
<feature type="chain" id="PRO_5047328370" description="Periplasmic protein" evidence="2">
    <location>
        <begin position="22"/>
        <end position="123"/>
    </location>
</feature>
<comment type="caution">
    <text evidence="3">The sequence shown here is derived from an EMBL/GenBank/DDBJ whole genome shotgun (WGS) entry which is preliminary data.</text>
</comment>